<proteinExistence type="predicted"/>
<dbReference type="Proteomes" id="UP001444661">
    <property type="component" value="Unassembled WGS sequence"/>
</dbReference>
<dbReference type="EMBL" id="JAQQWK010000003">
    <property type="protein sequence ID" value="KAK8044817.1"/>
    <property type="molecule type" value="Genomic_DNA"/>
</dbReference>
<reference evidence="2 3" key="1">
    <citation type="submission" date="2023-01" db="EMBL/GenBank/DDBJ databases">
        <title>Analysis of 21 Apiospora genomes using comparative genomics revels a genus with tremendous synthesis potential of carbohydrate active enzymes and secondary metabolites.</title>
        <authorList>
            <person name="Sorensen T."/>
        </authorList>
    </citation>
    <scope>NUCLEOTIDE SEQUENCE [LARGE SCALE GENOMIC DNA]</scope>
    <source>
        <strain evidence="2 3">CBS 33761</strain>
    </source>
</reference>
<comment type="caution">
    <text evidence="2">The sequence shown here is derived from an EMBL/GenBank/DDBJ whole genome shotgun (WGS) entry which is preliminary data.</text>
</comment>
<evidence type="ECO:0000313" key="2">
    <source>
        <dbReference type="EMBL" id="KAK8044817.1"/>
    </source>
</evidence>
<organism evidence="2 3">
    <name type="scientific">Apiospora rasikravindrae</name>
    <dbReference type="NCBI Taxonomy" id="990691"/>
    <lineage>
        <taxon>Eukaryota</taxon>
        <taxon>Fungi</taxon>
        <taxon>Dikarya</taxon>
        <taxon>Ascomycota</taxon>
        <taxon>Pezizomycotina</taxon>
        <taxon>Sordariomycetes</taxon>
        <taxon>Xylariomycetidae</taxon>
        <taxon>Amphisphaeriales</taxon>
        <taxon>Apiosporaceae</taxon>
        <taxon>Apiospora</taxon>
    </lineage>
</organism>
<keyword evidence="3" id="KW-1185">Reference proteome</keyword>
<accession>A0ABR1TDY9</accession>
<feature type="region of interest" description="Disordered" evidence="1">
    <location>
        <begin position="1"/>
        <end position="21"/>
    </location>
</feature>
<evidence type="ECO:0000256" key="1">
    <source>
        <dbReference type="SAM" id="MobiDB-lite"/>
    </source>
</evidence>
<sequence>MFQTAGGAVRQNTALPVDDLPDPKSTLSRLAVYQDLSPFTSSIYECGKYREREAGMQVVQLQDMSKDEVSTERKVD</sequence>
<protein>
    <submittedName>
        <fullName evidence="2">Uncharacterized protein</fullName>
    </submittedName>
</protein>
<name>A0ABR1TDY9_9PEZI</name>
<evidence type="ECO:0000313" key="3">
    <source>
        <dbReference type="Proteomes" id="UP001444661"/>
    </source>
</evidence>
<gene>
    <name evidence="2" type="ORF">PG993_004841</name>
</gene>